<evidence type="ECO:0000256" key="1">
    <source>
        <dbReference type="SAM" id="SignalP"/>
    </source>
</evidence>
<feature type="non-terminal residue" evidence="2">
    <location>
        <position position="1"/>
    </location>
</feature>
<proteinExistence type="predicted"/>
<feature type="chain" id="PRO_5035799459" evidence="1">
    <location>
        <begin position="17"/>
        <end position="91"/>
    </location>
</feature>
<gene>
    <name evidence="2" type="primary">jg22126</name>
    <name evidence="2" type="ORF">PAEG_LOCUS3252</name>
</gene>
<evidence type="ECO:0000313" key="2">
    <source>
        <dbReference type="EMBL" id="CAH2211435.1"/>
    </source>
</evidence>
<dbReference type="AlphaFoldDB" id="A0A8S4QPY3"/>
<evidence type="ECO:0000313" key="3">
    <source>
        <dbReference type="Proteomes" id="UP000838756"/>
    </source>
</evidence>
<comment type="caution">
    <text evidence="2">The sequence shown here is derived from an EMBL/GenBank/DDBJ whole genome shotgun (WGS) entry which is preliminary data.</text>
</comment>
<keyword evidence="3" id="KW-1185">Reference proteome</keyword>
<name>A0A8S4QPY3_9NEOP</name>
<dbReference type="EMBL" id="CAKXAJ010010259">
    <property type="protein sequence ID" value="CAH2211435.1"/>
    <property type="molecule type" value="Genomic_DNA"/>
</dbReference>
<dbReference type="OrthoDB" id="6883439at2759"/>
<keyword evidence="1" id="KW-0732">Signal</keyword>
<reference evidence="2" key="1">
    <citation type="submission" date="2022-03" db="EMBL/GenBank/DDBJ databases">
        <authorList>
            <person name="Lindestad O."/>
        </authorList>
    </citation>
    <scope>NUCLEOTIDE SEQUENCE</scope>
</reference>
<sequence>MWILPCYLLLSVTVSGLKLQRSSEDIPEVHLNLLHLLDPSGFSVTWDPIKTRNESNTILGIKVKAWKTPCVVKTVYKVSDRLTKIVKLEPQ</sequence>
<accession>A0A8S4QPY3</accession>
<dbReference type="Proteomes" id="UP000838756">
    <property type="component" value="Unassembled WGS sequence"/>
</dbReference>
<protein>
    <submittedName>
        <fullName evidence="2">Jg22126 protein</fullName>
    </submittedName>
</protein>
<feature type="signal peptide" evidence="1">
    <location>
        <begin position="1"/>
        <end position="16"/>
    </location>
</feature>
<organism evidence="2 3">
    <name type="scientific">Pararge aegeria aegeria</name>
    <dbReference type="NCBI Taxonomy" id="348720"/>
    <lineage>
        <taxon>Eukaryota</taxon>
        <taxon>Metazoa</taxon>
        <taxon>Ecdysozoa</taxon>
        <taxon>Arthropoda</taxon>
        <taxon>Hexapoda</taxon>
        <taxon>Insecta</taxon>
        <taxon>Pterygota</taxon>
        <taxon>Neoptera</taxon>
        <taxon>Endopterygota</taxon>
        <taxon>Lepidoptera</taxon>
        <taxon>Glossata</taxon>
        <taxon>Ditrysia</taxon>
        <taxon>Papilionoidea</taxon>
        <taxon>Nymphalidae</taxon>
        <taxon>Satyrinae</taxon>
        <taxon>Satyrini</taxon>
        <taxon>Parargina</taxon>
        <taxon>Pararge</taxon>
    </lineage>
</organism>